<dbReference type="GO" id="GO:0050660">
    <property type="term" value="F:flavin adenine dinucleotide binding"/>
    <property type="evidence" value="ECO:0007669"/>
    <property type="project" value="InterPro"/>
</dbReference>
<evidence type="ECO:0000256" key="5">
    <source>
        <dbReference type="ARBA" id="ARBA00023002"/>
    </source>
</evidence>
<dbReference type="Pfam" id="PF00441">
    <property type="entry name" value="Acyl-CoA_dh_1"/>
    <property type="match status" value="1"/>
</dbReference>
<evidence type="ECO:0000259" key="9">
    <source>
        <dbReference type="Pfam" id="PF02771"/>
    </source>
</evidence>
<dbReference type="RefSeq" id="WP_048705260.1">
    <property type="nucleotide sequence ID" value="NZ_CP014646.1"/>
</dbReference>
<feature type="domain" description="Acyl-CoA dehydrogenase/oxidase C-terminal" evidence="7">
    <location>
        <begin position="228"/>
        <end position="371"/>
    </location>
</feature>
<gene>
    <name evidence="10" type="ORF">AC731_008740</name>
</gene>
<dbReference type="KEGG" id="thu:AC731_008740"/>
<dbReference type="InterPro" id="IPR046373">
    <property type="entry name" value="Acyl-CoA_Oxase/DH_mid-dom_sf"/>
</dbReference>
<dbReference type="EMBL" id="CP014646">
    <property type="protein sequence ID" value="AMO37031.1"/>
    <property type="molecule type" value="Genomic_DNA"/>
</dbReference>
<proteinExistence type="inferred from homology"/>
<evidence type="ECO:0000256" key="1">
    <source>
        <dbReference type="ARBA" id="ARBA00001974"/>
    </source>
</evidence>
<dbReference type="PANTHER" id="PTHR43884:SF20">
    <property type="entry name" value="ACYL-COA DEHYDROGENASE FADE28"/>
    <property type="match status" value="1"/>
</dbReference>
<dbReference type="Pfam" id="PF02770">
    <property type="entry name" value="Acyl-CoA_dh_M"/>
    <property type="match status" value="1"/>
</dbReference>
<dbReference type="Gene3D" id="1.20.140.10">
    <property type="entry name" value="Butyryl-CoA Dehydrogenase, subunit A, domain 3"/>
    <property type="match status" value="1"/>
</dbReference>
<name>A0A127K518_9RHOO</name>
<dbReference type="AlphaFoldDB" id="A0A127K518"/>
<feature type="domain" description="Acyl-CoA oxidase/dehydrogenase middle" evidence="8">
    <location>
        <begin position="134"/>
        <end position="214"/>
    </location>
</feature>
<dbReference type="SUPFAM" id="SSF47203">
    <property type="entry name" value="Acyl-CoA dehydrogenase C-terminal domain-like"/>
    <property type="match status" value="1"/>
</dbReference>
<dbReference type="InterPro" id="IPR006091">
    <property type="entry name" value="Acyl-CoA_Oxase/DH_mid-dom"/>
</dbReference>
<evidence type="ECO:0000256" key="2">
    <source>
        <dbReference type="ARBA" id="ARBA00009347"/>
    </source>
</evidence>
<dbReference type="InterPro" id="IPR037069">
    <property type="entry name" value="AcylCoA_DH/ox_N_sf"/>
</dbReference>
<comment type="cofactor">
    <cofactor evidence="1 6">
        <name>FAD</name>
        <dbReference type="ChEBI" id="CHEBI:57692"/>
    </cofactor>
</comment>
<organism evidence="10 11">
    <name type="scientific">Thauera humireducens</name>
    <dbReference type="NCBI Taxonomy" id="1134435"/>
    <lineage>
        <taxon>Bacteria</taxon>
        <taxon>Pseudomonadati</taxon>
        <taxon>Pseudomonadota</taxon>
        <taxon>Betaproteobacteria</taxon>
        <taxon>Rhodocyclales</taxon>
        <taxon>Zoogloeaceae</taxon>
        <taxon>Thauera</taxon>
    </lineage>
</organism>
<sequence length="384" mass="40209">MSLVYSEEQQLLADTAAEFLMAKSPVTAQRKLRDEGAAEGFDAALWREMVDMGWSAIPFPEALGGLEFGCKGLGAVFEQIGRNLSASPLLSSVVLGGAVIELAGSEAQQAAWMAALIGGDKRVALAVDETPRHDPAAVALRATRAGDGYVLTGTKAFVADGLGADAFIVAARTGGQPGEQGGISLFIVAADAAGVQVSPMKTLDSRNHATLVLNEVRVGAAARLGAEGEGFAALDAALDRGRVCLAAELLGATQSLFDTTIEYLKTRVQFDVPIGSFQALQHRAAWCYAHLQLARSTVMAGLAAMDDPTLDAATRARMASLAKWKAGDAAHRISREAVQLHGGMGVTDELDVGLYLKRIRVAQASLGDGDFHVQRYGDLSTAEA</sequence>
<dbReference type="GO" id="GO:0003995">
    <property type="term" value="F:acyl-CoA dehydrogenase activity"/>
    <property type="evidence" value="ECO:0007669"/>
    <property type="project" value="TreeGrafter"/>
</dbReference>
<dbReference type="InterPro" id="IPR009100">
    <property type="entry name" value="AcylCoA_DH/oxidase_NM_dom_sf"/>
</dbReference>
<dbReference type="STRING" id="1134435.AC731_008740"/>
<evidence type="ECO:0000256" key="3">
    <source>
        <dbReference type="ARBA" id="ARBA00022630"/>
    </source>
</evidence>
<dbReference type="Proteomes" id="UP000036902">
    <property type="component" value="Chromosome"/>
</dbReference>
<dbReference type="CDD" id="cd00567">
    <property type="entry name" value="ACAD"/>
    <property type="match status" value="1"/>
</dbReference>
<dbReference type="Gene3D" id="2.40.110.10">
    <property type="entry name" value="Butyryl-CoA Dehydrogenase, subunit A, domain 2"/>
    <property type="match status" value="1"/>
</dbReference>
<dbReference type="InterPro" id="IPR013786">
    <property type="entry name" value="AcylCoA_DH/ox_N"/>
</dbReference>
<evidence type="ECO:0000313" key="10">
    <source>
        <dbReference type="EMBL" id="AMO37031.1"/>
    </source>
</evidence>
<keyword evidence="5 6" id="KW-0560">Oxidoreductase</keyword>
<dbReference type="SUPFAM" id="SSF56645">
    <property type="entry name" value="Acyl-CoA dehydrogenase NM domain-like"/>
    <property type="match status" value="1"/>
</dbReference>
<feature type="domain" description="Acyl-CoA dehydrogenase/oxidase N-terminal" evidence="9">
    <location>
        <begin position="6"/>
        <end position="119"/>
    </location>
</feature>
<dbReference type="PANTHER" id="PTHR43884">
    <property type="entry name" value="ACYL-COA DEHYDROGENASE"/>
    <property type="match status" value="1"/>
</dbReference>
<evidence type="ECO:0000313" key="11">
    <source>
        <dbReference type="Proteomes" id="UP000036902"/>
    </source>
</evidence>
<evidence type="ECO:0000259" key="7">
    <source>
        <dbReference type="Pfam" id="PF00441"/>
    </source>
</evidence>
<reference evidence="11" key="1">
    <citation type="submission" date="2016-03" db="EMBL/GenBank/DDBJ databases">
        <authorList>
            <person name="Ma C."/>
            <person name="Zhou S."/>
            <person name="Yang G."/>
        </authorList>
    </citation>
    <scope>NUCLEOTIDE SEQUENCE [LARGE SCALE GENOMIC DNA]</scope>
    <source>
        <strain evidence="11">SgZ-1</strain>
    </source>
</reference>
<evidence type="ECO:0000256" key="6">
    <source>
        <dbReference type="RuleBase" id="RU362125"/>
    </source>
</evidence>
<evidence type="ECO:0000256" key="4">
    <source>
        <dbReference type="ARBA" id="ARBA00022827"/>
    </source>
</evidence>
<keyword evidence="11" id="KW-1185">Reference proteome</keyword>
<dbReference type="Pfam" id="PF02771">
    <property type="entry name" value="Acyl-CoA_dh_N"/>
    <property type="match status" value="1"/>
</dbReference>
<dbReference type="Gene3D" id="1.10.540.10">
    <property type="entry name" value="Acyl-CoA dehydrogenase/oxidase, N-terminal domain"/>
    <property type="match status" value="1"/>
</dbReference>
<accession>A0A127K518</accession>
<keyword evidence="4 6" id="KW-0274">FAD</keyword>
<comment type="similarity">
    <text evidence="2 6">Belongs to the acyl-CoA dehydrogenase family.</text>
</comment>
<dbReference type="InterPro" id="IPR009075">
    <property type="entry name" value="AcylCo_DH/oxidase_C"/>
</dbReference>
<dbReference type="InterPro" id="IPR036250">
    <property type="entry name" value="AcylCo_DH-like_C"/>
</dbReference>
<evidence type="ECO:0000259" key="8">
    <source>
        <dbReference type="Pfam" id="PF02770"/>
    </source>
</evidence>
<keyword evidence="3 6" id="KW-0285">Flavoprotein</keyword>
<protein>
    <submittedName>
        <fullName evidence="10">Acyl-CoA dehydrogenase</fullName>
    </submittedName>
</protein>